<dbReference type="InterPro" id="IPR030456">
    <property type="entry name" value="TF_fork_head_CS_2"/>
</dbReference>
<dbReference type="GO" id="GO:0048513">
    <property type="term" value="P:animal organ development"/>
    <property type="evidence" value="ECO:0007669"/>
    <property type="project" value="UniProtKB-ARBA"/>
</dbReference>
<keyword evidence="3 6" id="KW-0238">DNA-binding</keyword>
<reference evidence="9 10" key="1">
    <citation type="journal article" date="2020" name="Nature">
        <title>Six reference-quality genomes reveal evolution of bat adaptations.</title>
        <authorList>
            <person name="Jebb D."/>
            <person name="Huang Z."/>
            <person name="Pippel M."/>
            <person name="Hughes G.M."/>
            <person name="Lavrichenko K."/>
            <person name="Devanna P."/>
            <person name="Winkler S."/>
            <person name="Jermiin L.S."/>
            <person name="Skirmuntt E.C."/>
            <person name="Katzourakis A."/>
            <person name="Burkitt-Gray L."/>
            <person name="Ray D.A."/>
            <person name="Sullivan K.A.M."/>
            <person name="Roscito J.G."/>
            <person name="Kirilenko B.M."/>
            <person name="Davalos L.M."/>
            <person name="Corthals A.P."/>
            <person name="Power M.L."/>
            <person name="Jones G."/>
            <person name="Ransome R.D."/>
            <person name="Dechmann D.K.N."/>
            <person name="Locatelli A.G."/>
            <person name="Puechmaille S.J."/>
            <person name="Fedrigo O."/>
            <person name="Jarvis E.D."/>
            <person name="Hiller M."/>
            <person name="Vernes S.C."/>
            <person name="Myers E.W."/>
            <person name="Teeling E.C."/>
        </authorList>
    </citation>
    <scope>NUCLEOTIDE SEQUENCE [LARGE SCALE GENOMIC DNA]</scope>
    <source>
        <strain evidence="9">Bat1K_MPI-CBG_1</strain>
    </source>
</reference>
<keyword evidence="4" id="KW-0804">Transcription</keyword>
<dbReference type="Pfam" id="PF00250">
    <property type="entry name" value="Forkhead"/>
    <property type="match status" value="1"/>
</dbReference>
<organism evidence="9 10">
    <name type="scientific">Phyllostomus discolor</name>
    <name type="common">pale spear-nosed bat</name>
    <dbReference type="NCBI Taxonomy" id="89673"/>
    <lineage>
        <taxon>Eukaryota</taxon>
        <taxon>Metazoa</taxon>
        <taxon>Chordata</taxon>
        <taxon>Craniata</taxon>
        <taxon>Vertebrata</taxon>
        <taxon>Euteleostomi</taxon>
        <taxon>Mammalia</taxon>
        <taxon>Eutheria</taxon>
        <taxon>Laurasiatheria</taxon>
        <taxon>Chiroptera</taxon>
        <taxon>Yangochiroptera</taxon>
        <taxon>Phyllostomidae</taxon>
        <taxon>Phyllostominae</taxon>
        <taxon>Phyllostomus</taxon>
    </lineage>
</organism>
<dbReference type="InterPro" id="IPR036390">
    <property type="entry name" value="WH_DNA-bd_sf"/>
</dbReference>
<keyword evidence="2" id="KW-0805">Transcription regulation</keyword>
<feature type="region of interest" description="Disordered" evidence="7">
    <location>
        <begin position="1"/>
        <end position="52"/>
    </location>
</feature>
<feature type="DNA-binding region" description="Fork-head" evidence="6">
    <location>
        <begin position="124"/>
        <end position="218"/>
    </location>
</feature>
<keyword evidence="5 6" id="KW-0539">Nucleus</keyword>
<dbReference type="GO" id="GO:0000981">
    <property type="term" value="F:DNA-binding transcription factor activity, RNA polymerase II-specific"/>
    <property type="evidence" value="ECO:0007669"/>
    <property type="project" value="TreeGrafter"/>
</dbReference>
<evidence type="ECO:0000256" key="3">
    <source>
        <dbReference type="ARBA" id="ARBA00023125"/>
    </source>
</evidence>
<evidence type="ECO:0000256" key="6">
    <source>
        <dbReference type="PROSITE-ProRule" id="PRU00089"/>
    </source>
</evidence>
<protein>
    <submittedName>
        <fullName evidence="9">Forkhead box I1</fullName>
    </submittedName>
</protein>
<dbReference type="GO" id="GO:0030154">
    <property type="term" value="P:cell differentiation"/>
    <property type="evidence" value="ECO:0007669"/>
    <property type="project" value="TreeGrafter"/>
</dbReference>
<proteinExistence type="predicted"/>
<evidence type="ECO:0000256" key="1">
    <source>
        <dbReference type="ARBA" id="ARBA00004123"/>
    </source>
</evidence>
<feature type="domain" description="Fork-head" evidence="8">
    <location>
        <begin position="124"/>
        <end position="218"/>
    </location>
</feature>
<feature type="compositionally biased region" description="Low complexity" evidence="7">
    <location>
        <begin position="223"/>
        <end position="236"/>
    </location>
</feature>
<dbReference type="PANTHER" id="PTHR11829:SF180">
    <property type="entry name" value="FORKHEAD BOX PROTEIN I1"/>
    <property type="match status" value="1"/>
</dbReference>
<dbReference type="FunFam" id="1.10.10.10:FF:000016">
    <property type="entry name" value="Forkhead box protein I1"/>
    <property type="match status" value="1"/>
</dbReference>
<dbReference type="InterPro" id="IPR018122">
    <property type="entry name" value="TF_fork_head_CS_1"/>
</dbReference>
<evidence type="ECO:0000313" key="10">
    <source>
        <dbReference type="Proteomes" id="UP000664940"/>
    </source>
</evidence>
<dbReference type="SUPFAM" id="SSF46785">
    <property type="entry name" value="Winged helix' DNA-binding domain"/>
    <property type="match status" value="1"/>
</dbReference>
<dbReference type="GO" id="GO:0009653">
    <property type="term" value="P:anatomical structure morphogenesis"/>
    <property type="evidence" value="ECO:0007669"/>
    <property type="project" value="TreeGrafter"/>
</dbReference>
<evidence type="ECO:0000256" key="7">
    <source>
        <dbReference type="SAM" id="MobiDB-lite"/>
    </source>
</evidence>
<dbReference type="PROSITE" id="PS00658">
    <property type="entry name" value="FORK_HEAD_2"/>
    <property type="match status" value="1"/>
</dbReference>
<evidence type="ECO:0000259" key="8">
    <source>
        <dbReference type="PROSITE" id="PS50039"/>
    </source>
</evidence>
<dbReference type="PANTHER" id="PTHR11829">
    <property type="entry name" value="FORKHEAD BOX PROTEIN"/>
    <property type="match status" value="1"/>
</dbReference>
<evidence type="ECO:0000256" key="4">
    <source>
        <dbReference type="ARBA" id="ARBA00023163"/>
    </source>
</evidence>
<name>A0A833YY13_9CHIR</name>
<dbReference type="AlphaFoldDB" id="A0A833YY13"/>
<dbReference type="EMBL" id="JABVXQ010000013">
    <property type="protein sequence ID" value="KAF6081181.1"/>
    <property type="molecule type" value="Genomic_DNA"/>
</dbReference>
<dbReference type="InterPro" id="IPR036388">
    <property type="entry name" value="WH-like_DNA-bd_sf"/>
</dbReference>
<dbReference type="PRINTS" id="PR00053">
    <property type="entry name" value="FORKHEAD"/>
</dbReference>
<evidence type="ECO:0000256" key="5">
    <source>
        <dbReference type="ARBA" id="ARBA00023242"/>
    </source>
</evidence>
<dbReference type="Proteomes" id="UP000664940">
    <property type="component" value="Unassembled WGS sequence"/>
</dbReference>
<evidence type="ECO:0000256" key="2">
    <source>
        <dbReference type="ARBA" id="ARBA00023015"/>
    </source>
</evidence>
<dbReference type="Gene3D" id="1.10.10.10">
    <property type="entry name" value="Winged helix-like DNA-binding domain superfamily/Winged helix DNA-binding domain"/>
    <property type="match status" value="1"/>
</dbReference>
<accession>A0A833YY13</accession>
<dbReference type="GO" id="GO:0005634">
    <property type="term" value="C:nucleus"/>
    <property type="evidence" value="ECO:0007669"/>
    <property type="project" value="UniProtKB-SubCell"/>
</dbReference>
<evidence type="ECO:0000313" key="9">
    <source>
        <dbReference type="EMBL" id="KAF6081181.1"/>
    </source>
</evidence>
<dbReference type="SMART" id="SM00339">
    <property type="entry name" value="FH"/>
    <property type="match status" value="1"/>
</dbReference>
<dbReference type="PROSITE" id="PS00657">
    <property type="entry name" value="FORK_HEAD_1"/>
    <property type="match status" value="1"/>
</dbReference>
<dbReference type="CDD" id="cd20053">
    <property type="entry name" value="FH_FOXI1"/>
    <property type="match status" value="1"/>
</dbReference>
<dbReference type="GO" id="GO:0000978">
    <property type="term" value="F:RNA polymerase II cis-regulatory region sequence-specific DNA binding"/>
    <property type="evidence" value="ECO:0007669"/>
    <property type="project" value="TreeGrafter"/>
</dbReference>
<feature type="region of interest" description="Disordered" evidence="7">
    <location>
        <begin position="214"/>
        <end position="282"/>
    </location>
</feature>
<dbReference type="InterPro" id="IPR050211">
    <property type="entry name" value="FOX_domain-containing"/>
</dbReference>
<comment type="subcellular location">
    <subcellularLocation>
        <location evidence="1 6">Nucleus</location>
    </subcellularLocation>
</comment>
<dbReference type="PROSITE" id="PS50039">
    <property type="entry name" value="FORK_HEAD_3"/>
    <property type="match status" value="1"/>
</dbReference>
<gene>
    <name evidence="9" type="ORF">HJG60_005234</name>
</gene>
<feature type="compositionally biased region" description="Pro residues" evidence="7">
    <location>
        <begin position="1"/>
        <end position="14"/>
    </location>
</feature>
<sequence length="443" mass="47438">MSSFDPPGPSPPRGNPQFPSVSQEPPEMNAYYENAFHPQGLPAPQRNPSFEVGSEYGATTNPYVWFNGQSMAPQPYVPNPNPSPYMPQAYGVQRQMLPGMPGVGGGEVGWMPVPSQEELMKLVRPPYSYSALIAMAIHGAPEKRLTLSQIYQYVADNFPFYNKSKAGWQNSIRHNLSLNDCFKKVPRDEDDPGKGNYWTLDPNCEKMFDNGNFRRKRKRKSDGSSAASAAASTSTSEKTKGSLPAAGGAKTADARGARNATPPDGPRPAKQRAVAPPSTPSTPCLNSFFSSMTTYVNAPGPASRPVSRPVVAPGPGPESADKMGQNLVNFNTYAPLTNLGSHVGPLANQGVGVEWANPMPVNTLGYGYGYGYGDTPFARRETEAVPPQGSVSNLSPQRGVAYPAPETLSRAGTGVVHPKSSTSGLPTCKTLYSAASWVYVMGR</sequence>
<dbReference type="InterPro" id="IPR001766">
    <property type="entry name" value="Fork_head_dom"/>
</dbReference>
<comment type="caution">
    <text evidence="9">The sequence shown here is derived from an EMBL/GenBank/DDBJ whole genome shotgun (WGS) entry which is preliminary data.</text>
</comment>
<feature type="region of interest" description="Disordered" evidence="7">
    <location>
        <begin position="299"/>
        <end position="324"/>
    </location>
</feature>